<evidence type="ECO:0000313" key="1">
    <source>
        <dbReference type="EMBL" id="MBW8688343.1"/>
    </source>
</evidence>
<dbReference type="RefSeq" id="WP_220253669.1">
    <property type="nucleotide sequence ID" value="NZ_JAICCF010000007.1"/>
</dbReference>
<organism evidence="1 2">
    <name type="scientific">Chitinophaga rhizophila</name>
    <dbReference type="NCBI Taxonomy" id="2866212"/>
    <lineage>
        <taxon>Bacteria</taxon>
        <taxon>Pseudomonadati</taxon>
        <taxon>Bacteroidota</taxon>
        <taxon>Chitinophagia</taxon>
        <taxon>Chitinophagales</taxon>
        <taxon>Chitinophagaceae</taxon>
        <taxon>Chitinophaga</taxon>
    </lineage>
</organism>
<evidence type="ECO:0000313" key="2">
    <source>
        <dbReference type="Proteomes" id="UP000812961"/>
    </source>
</evidence>
<keyword evidence="2" id="KW-1185">Reference proteome</keyword>
<proteinExistence type="predicted"/>
<dbReference type="Proteomes" id="UP000812961">
    <property type="component" value="Unassembled WGS sequence"/>
</dbReference>
<protein>
    <submittedName>
        <fullName evidence="1">Uncharacterized protein</fullName>
    </submittedName>
</protein>
<dbReference type="EMBL" id="JAICCF010000007">
    <property type="protein sequence ID" value="MBW8688343.1"/>
    <property type="molecule type" value="Genomic_DNA"/>
</dbReference>
<name>A0ABS7GKT9_9BACT</name>
<gene>
    <name evidence="1" type="ORF">K1Y79_28665</name>
</gene>
<accession>A0ABS7GKT9</accession>
<reference evidence="1 2" key="1">
    <citation type="submission" date="2021-08" db="EMBL/GenBank/DDBJ databases">
        <title>The genome sequence of Chitinophaga sp. B61.</title>
        <authorList>
            <person name="Zhang X."/>
        </authorList>
    </citation>
    <scope>NUCLEOTIDE SEQUENCE [LARGE SCALE GENOMIC DNA]</scope>
    <source>
        <strain evidence="1 2">B61</strain>
    </source>
</reference>
<sequence length="272" mass="31475">MNLYFNVLSPLDRAGLERFLTATFNYTSFRWIRDLNEMYDYSGPEDCTFIEQQIYEEEFKYYYSVWGTGDQPTVRQQVDILTLLSHQENTPILCTDDEPAGFSWVLIQPDGTTSTVQTSTDGELVVEDYYNFRLGDFRTKAQLSAEEEDVLLKIISPFYPTVGIDYATDGPVINGEFDRVKEDITLLRGFDHHYSIQPAGKNTWLDIAEKSALFLTVMKDFQQYLQQEICVFPRNFREIRNIPGGSDSEEHCIVLTDNAASRVVYKTCRESW</sequence>
<comment type="caution">
    <text evidence="1">The sequence shown here is derived from an EMBL/GenBank/DDBJ whole genome shotgun (WGS) entry which is preliminary data.</text>
</comment>